<dbReference type="PANTHER" id="PTHR12228">
    <property type="entry name" value="TRANSCRIPTION INITIATION FACTOR TFIID 55 KD SUBUNIT-RELATED"/>
    <property type="match status" value="1"/>
</dbReference>
<feature type="domain" description="TAFII55 protein conserved region" evidence="8">
    <location>
        <begin position="76"/>
        <end position="227"/>
    </location>
</feature>
<evidence type="ECO:0000259" key="8">
    <source>
        <dbReference type="SMART" id="SM01370"/>
    </source>
</evidence>
<keyword evidence="3" id="KW-0805">Transcription regulation</keyword>
<keyword evidence="10" id="KW-1185">Reference proteome</keyword>
<evidence type="ECO:0000256" key="2">
    <source>
        <dbReference type="ARBA" id="ARBA00009368"/>
    </source>
</evidence>
<evidence type="ECO:0000256" key="1">
    <source>
        <dbReference type="ARBA" id="ARBA00004123"/>
    </source>
</evidence>
<feature type="compositionally biased region" description="Acidic residues" evidence="7">
    <location>
        <begin position="317"/>
        <end position="354"/>
    </location>
</feature>
<keyword evidence="6" id="KW-0175">Coiled coil</keyword>
<feature type="coiled-coil region" evidence="6">
    <location>
        <begin position="397"/>
        <end position="424"/>
    </location>
</feature>
<dbReference type="PANTHER" id="PTHR12228:SF0">
    <property type="entry name" value="TATA-BOX BINDING PROTEIN ASSOCIATED FACTOR 7"/>
    <property type="match status" value="1"/>
</dbReference>
<evidence type="ECO:0000256" key="3">
    <source>
        <dbReference type="ARBA" id="ARBA00023015"/>
    </source>
</evidence>
<name>A0A9W8EE89_9FUNG</name>
<dbReference type="Proteomes" id="UP001151582">
    <property type="component" value="Unassembled WGS sequence"/>
</dbReference>
<protein>
    <recommendedName>
        <fullName evidence="8">TAFII55 protein conserved region domain-containing protein</fullName>
    </recommendedName>
</protein>
<evidence type="ECO:0000313" key="10">
    <source>
        <dbReference type="Proteomes" id="UP001151582"/>
    </source>
</evidence>
<dbReference type="OrthoDB" id="153872at2759"/>
<dbReference type="GO" id="GO:0005669">
    <property type="term" value="C:transcription factor TFIID complex"/>
    <property type="evidence" value="ECO:0007669"/>
    <property type="project" value="InterPro"/>
</dbReference>
<gene>
    <name evidence="9" type="ORF">H4R34_000954</name>
</gene>
<evidence type="ECO:0000256" key="5">
    <source>
        <dbReference type="ARBA" id="ARBA00023242"/>
    </source>
</evidence>
<dbReference type="AlphaFoldDB" id="A0A9W8EE89"/>
<sequence length="430" mass="48390">MELKSSSYGSNQGAIQQCCGRKINQDRHHSHYQRVDGVEAVDAVGAAGEDEDEDEGGVEVVAVAEGGDDLEQHVASEHQTILRMPDSALAESLRQKLQEKVLDDLKLQFLDERRAMLTIDGVTYDAKLMDLPTIVESQKTYDNRQMFKIADISQMLVVERPVDPEEYQSRVQRQLVTSEKYISMDGLTPPLKYCRKRRFRKRDSQKAQDRVEQELERLLTLDAQAEDVQWELRAATSNAAELEGSDVDTEFGTPAPESIRDYMSEGDLDIRSSEPPESDLMPHADDPGHAEPGGEDVNGEEDDYDSDLAAELAKELEEMDEDEGDEDDEELDEDEDQDQEESEEEEEEDGSDESGAEHGGTNQKLEKKLLADEIKELEVTIGRKRVDLVSAANPIIKKRFEDIVQRLASELDMKREQLKELAATGDQQAD</sequence>
<dbReference type="EMBL" id="JANBQB010000034">
    <property type="protein sequence ID" value="KAJ1983994.1"/>
    <property type="molecule type" value="Genomic_DNA"/>
</dbReference>
<keyword evidence="5" id="KW-0539">Nucleus</keyword>
<dbReference type="CDD" id="cd08047">
    <property type="entry name" value="TAF7"/>
    <property type="match status" value="1"/>
</dbReference>
<accession>A0A9W8EE89</accession>
<organism evidence="9 10">
    <name type="scientific">Dimargaris verticillata</name>
    <dbReference type="NCBI Taxonomy" id="2761393"/>
    <lineage>
        <taxon>Eukaryota</taxon>
        <taxon>Fungi</taxon>
        <taxon>Fungi incertae sedis</taxon>
        <taxon>Zoopagomycota</taxon>
        <taxon>Kickxellomycotina</taxon>
        <taxon>Dimargaritomycetes</taxon>
        <taxon>Dimargaritales</taxon>
        <taxon>Dimargaritaceae</taxon>
        <taxon>Dimargaris</taxon>
    </lineage>
</organism>
<keyword evidence="4" id="KW-0804">Transcription</keyword>
<evidence type="ECO:0000256" key="7">
    <source>
        <dbReference type="SAM" id="MobiDB-lite"/>
    </source>
</evidence>
<proteinExistence type="inferred from homology"/>
<dbReference type="SMART" id="SM01370">
    <property type="entry name" value="TAFII55_N"/>
    <property type="match status" value="1"/>
</dbReference>
<dbReference type="Pfam" id="PF04658">
    <property type="entry name" value="TAFII55_N"/>
    <property type="match status" value="1"/>
</dbReference>
<comment type="caution">
    <text evidence="9">The sequence shown here is derived from an EMBL/GenBank/DDBJ whole genome shotgun (WGS) entry which is preliminary data.</text>
</comment>
<feature type="compositionally biased region" description="Acidic residues" evidence="7">
    <location>
        <begin position="293"/>
        <end position="308"/>
    </location>
</feature>
<evidence type="ECO:0000313" key="9">
    <source>
        <dbReference type="EMBL" id="KAJ1983994.1"/>
    </source>
</evidence>
<dbReference type="GO" id="GO:0016251">
    <property type="term" value="F:RNA polymerase II general transcription initiation factor activity"/>
    <property type="evidence" value="ECO:0007669"/>
    <property type="project" value="TreeGrafter"/>
</dbReference>
<dbReference type="InterPro" id="IPR037817">
    <property type="entry name" value="TAF7"/>
</dbReference>
<feature type="compositionally biased region" description="Basic and acidic residues" evidence="7">
    <location>
        <begin position="258"/>
        <end position="289"/>
    </location>
</feature>
<comment type="similarity">
    <text evidence="2">Belongs to the TAF7 family.</text>
</comment>
<dbReference type="InterPro" id="IPR006751">
    <property type="entry name" value="TAFII55_prot_cons_reg"/>
</dbReference>
<evidence type="ECO:0000256" key="4">
    <source>
        <dbReference type="ARBA" id="ARBA00023163"/>
    </source>
</evidence>
<feature type="region of interest" description="Disordered" evidence="7">
    <location>
        <begin position="240"/>
        <end position="367"/>
    </location>
</feature>
<reference evidence="9" key="1">
    <citation type="submission" date="2022-07" db="EMBL/GenBank/DDBJ databases">
        <title>Phylogenomic reconstructions and comparative analyses of Kickxellomycotina fungi.</title>
        <authorList>
            <person name="Reynolds N.K."/>
            <person name="Stajich J.E."/>
            <person name="Barry K."/>
            <person name="Grigoriev I.V."/>
            <person name="Crous P."/>
            <person name="Smith M.E."/>
        </authorList>
    </citation>
    <scope>NUCLEOTIDE SEQUENCE</scope>
    <source>
        <strain evidence="9">RSA 567</strain>
    </source>
</reference>
<comment type="subcellular location">
    <subcellularLocation>
        <location evidence="1">Nucleus</location>
    </subcellularLocation>
</comment>
<evidence type="ECO:0000256" key="6">
    <source>
        <dbReference type="SAM" id="Coils"/>
    </source>
</evidence>
<dbReference type="GO" id="GO:0051123">
    <property type="term" value="P:RNA polymerase II preinitiation complex assembly"/>
    <property type="evidence" value="ECO:0007669"/>
    <property type="project" value="TreeGrafter"/>
</dbReference>